<accession>A0A1I4E938</accession>
<dbReference type="AlphaFoldDB" id="A0A1I4E938"/>
<name>A0A1I4E938_9ACTN</name>
<gene>
    <name evidence="1" type="ORF">SAMN05216275_14715</name>
</gene>
<keyword evidence="2" id="KW-1185">Reference proteome</keyword>
<dbReference type="EMBL" id="FOQY01000047">
    <property type="protein sequence ID" value="SFL01107.1"/>
    <property type="molecule type" value="Genomic_DNA"/>
</dbReference>
<evidence type="ECO:0000313" key="1">
    <source>
        <dbReference type="EMBL" id="SFL01107.1"/>
    </source>
</evidence>
<organism evidence="1 2">
    <name type="scientific">Streptosporangium canum</name>
    <dbReference type="NCBI Taxonomy" id="324952"/>
    <lineage>
        <taxon>Bacteria</taxon>
        <taxon>Bacillati</taxon>
        <taxon>Actinomycetota</taxon>
        <taxon>Actinomycetes</taxon>
        <taxon>Streptosporangiales</taxon>
        <taxon>Streptosporangiaceae</taxon>
        <taxon>Streptosporangium</taxon>
    </lineage>
</organism>
<protein>
    <submittedName>
        <fullName evidence="1">Uncharacterized protein</fullName>
    </submittedName>
</protein>
<evidence type="ECO:0000313" key="2">
    <source>
        <dbReference type="Proteomes" id="UP000199111"/>
    </source>
</evidence>
<dbReference type="Proteomes" id="UP000199111">
    <property type="component" value="Unassembled WGS sequence"/>
</dbReference>
<reference evidence="2" key="1">
    <citation type="submission" date="2016-10" db="EMBL/GenBank/DDBJ databases">
        <authorList>
            <person name="Varghese N."/>
            <person name="Submissions S."/>
        </authorList>
    </citation>
    <scope>NUCLEOTIDE SEQUENCE [LARGE SCALE GENOMIC DNA]</scope>
    <source>
        <strain evidence="2">CGMCC 4.2126</strain>
    </source>
</reference>
<sequence>MSTSDPEERFTRLVRLGRDLRRLGVGTSLVLPATGYPVLEIRSAGETRARITAVHRSRGWVFTGRSGRSSWFGRVRPWRPGAWVWAEADNVADVIASAVAL</sequence>
<proteinExistence type="predicted"/>
<dbReference type="RefSeq" id="WP_093891766.1">
    <property type="nucleotide sequence ID" value="NZ_FOQY01000047.1"/>
</dbReference>
<dbReference type="GeneID" id="96303249"/>